<feature type="transmembrane region" description="Helical" evidence="6">
    <location>
        <begin position="148"/>
        <end position="166"/>
    </location>
</feature>
<evidence type="ECO:0000256" key="4">
    <source>
        <dbReference type="ARBA" id="ARBA00022989"/>
    </source>
</evidence>
<dbReference type="InterPro" id="IPR003838">
    <property type="entry name" value="ABC3_permease_C"/>
</dbReference>
<feature type="transmembrane region" description="Helical" evidence="6">
    <location>
        <begin position="546"/>
        <end position="567"/>
    </location>
</feature>
<feature type="transmembrane region" description="Helical" evidence="6">
    <location>
        <begin position="287"/>
        <end position="311"/>
    </location>
</feature>
<feature type="domain" description="ABC3 transporter permease C-terminal" evidence="7">
    <location>
        <begin position="58"/>
        <end position="173"/>
    </location>
</feature>
<accession>A0ABQ0BZA2</accession>
<feature type="transmembrane region" description="Helical" evidence="6">
    <location>
        <begin position="598"/>
        <end position="619"/>
    </location>
</feature>
<feature type="transmembrane region" description="Helical" evidence="6">
    <location>
        <begin position="203"/>
        <end position="224"/>
    </location>
</feature>
<keyword evidence="4 6" id="KW-1133">Transmembrane helix</keyword>
<reference evidence="8 9" key="1">
    <citation type="submission" date="2024-04" db="EMBL/GenBank/DDBJ databases">
        <title>Defined microbial consortia suppress multidrug-resistant proinflammatory Enterobacteriaceae via ecological control.</title>
        <authorList>
            <person name="Furuichi M."/>
            <person name="Kawaguchi T."/>
            <person name="Pust M."/>
            <person name="Yasuma K."/>
            <person name="Plichta D."/>
            <person name="Hasegawa N."/>
            <person name="Ohya T."/>
            <person name="Bhattarai S."/>
            <person name="Sasajima S."/>
            <person name="Aoto Y."/>
            <person name="Tuganbaev T."/>
            <person name="Yaginuma M."/>
            <person name="Ueda M."/>
            <person name="Okahashi N."/>
            <person name="Amafuji K."/>
            <person name="Kiridooshi Y."/>
            <person name="Sugita K."/>
            <person name="Strazar M."/>
            <person name="Skelly A."/>
            <person name="Suda W."/>
            <person name="Hattori M."/>
            <person name="Nakamoto N."/>
            <person name="Caballero S."/>
            <person name="Norman J."/>
            <person name="Olle B."/>
            <person name="Tanoue T."/>
            <person name="Arita M."/>
            <person name="Bucci V."/>
            <person name="Atarashi K."/>
            <person name="Xavier R."/>
            <person name="Honda K."/>
        </authorList>
    </citation>
    <scope>NUCLEOTIDE SEQUENCE [LARGE SCALE GENOMIC DNA]</scope>
    <source>
        <strain evidence="9">k34-0107-D12</strain>
    </source>
</reference>
<feature type="transmembrane region" description="Helical" evidence="6">
    <location>
        <begin position="52"/>
        <end position="75"/>
    </location>
</feature>
<keyword evidence="9" id="KW-1185">Reference proteome</keyword>
<evidence type="ECO:0000259" key="7">
    <source>
        <dbReference type="Pfam" id="PF02687"/>
    </source>
</evidence>
<evidence type="ECO:0000256" key="5">
    <source>
        <dbReference type="ARBA" id="ARBA00023136"/>
    </source>
</evidence>
<feature type="transmembrane region" description="Helical" evidence="6">
    <location>
        <begin position="236"/>
        <end position="258"/>
    </location>
</feature>
<name>A0ABQ0BZA2_9FIRM</name>
<dbReference type="RefSeq" id="WP_227209777.1">
    <property type="nucleotide sequence ID" value="NZ_BAABZQ010000001.1"/>
</dbReference>
<evidence type="ECO:0000256" key="2">
    <source>
        <dbReference type="ARBA" id="ARBA00022475"/>
    </source>
</evidence>
<comment type="subcellular location">
    <subcellularLocation>
        <location evidence="1">Cell membrane</location>
        <topology evidence="1">Multi-pass membrane protein</topology>
    </subcellularLocation>
</comment>
<keyword evidence="2" id="KW-1003">Cell membrane</keyword>
<dbReference type="PANTHER" id="PTHR46795:SF3">
    <property type="entry name" value="ABC TRANSPORTER PERMEASE"/>
    <property type="match status" value="1"/>
</dbReference>
<evidence type="ECO:0000256" key="6">
    <source>
        <dbReference type="SAM" id="Phobius"/>
    </source>
</evidence>
<dbReference type="Pfam" id="PF02687">
    <property type="entry name" value="FtsX"/>
    <property type="match status" value="1"/>
</dbReference>
<evidence type="ECO:0000256" key="1">
    <source>
        <dbReference type="ARBA" id="ARBA00004651"/>
    </source>
</evidence>
<evidence type="ECO:0000313" key="9">
    <source>
        <dbReference type="Proteomes" id="UP001600941"/>
    </source>
</evidence>
<proteinExistence type="predicted"/>
<feature type="transmembrane region" description="Helical" evidence="6">
    <location>
        <begin position="639"/>
        <end position="665"/>
    </location>
</feature>
<sequence length="670" mass="75439">MLRKLSRRNALRQMRDYAVYLLTLILSVTLMYSFHLLVFSEEIKAILGEWSMMPFIIIFISVIIVLILGRLVSYITEFIFRKRSREFGTYMMLGIENREIAGMFARESITIGAAAWLAGLVGGTYFYQILKAMVMHLFLRPFHMGLEFSWGAFCLTSVYLVCIFWLSGRKVKKKVMAVSIRELLSMDAENEKAPLKNKKQKRILFLLSLLALLLGCCSFGALLYCEISNDAGGAAALFGLSMIVLSVFGLFMSFPVVLEQKLNKVKWKYRGRNLVLGRIYSGKIRNLSLTFASVSILFILVFLAVSLGLFFNRRVDGRVNETAFDFAVGSLYGQKNLQPFKEYVQKEIPEAATADYQVYTSGRRDFGAYFSTENMGKFMAFSHMDAMENDCYMAMSVYKELRDMLGMEKVNLEEDKYYMHCSGFAKEKLERYAGTRALTGSGRSIPAGTDREKDAALSFGGAFTGAFFQQEFFGNGSYYLLIVPDRVAKNMQVIEELYVGVAPKELSMEVYKGIAAIAWENQMHVTGKAEIRESGASIVMSLSFPLFYLAFILLAAAATIMTVQILSDLEQERQQFRILQECGMDKAEQRKILQRYFAVYYSFPVLPAAVGGAAVYMAITGSVNWDAYQGMTLVGFGEGISILGVTAGVFFSIYLVYCLSAYISFKKAVL</sequence>
<evidence type="ECO:0000256" key="3">
    <source>
        <dbReference type="ARBA" id="ARBA00022692"/>
    </source>
</evidence>
<comment type="caution">
    <text evidence="8">The sequence shown here is derived from an EMBL/GenBank/DDBJ whole genome shotgun (WGS) entry which is preliminary data.</text>
</comment>
<feature type="transmembrane region" description="Helical" evidence="6">
    <location>
        <begin position="108"/>
        <end position="128"/>
    </location>
</feature>
<dbReference type="Proteomes" id="UP001600941">
    <property type="component" value="Unassembled WGS sequence"/>
</dbReference>
<protein>
    <submittedName>
        <fullName evidence="8">ABC transporter permease</fullName>
    </submittedName>
</protein>
<keyword evidence="5 6" id="KW-0472">Membrane</keyword>
<organism evidence="8 9">
    <name type="scientific">Blautia parvula</name>
    <dbReference type="NCBI Taxonomy" id="2877527"/>
    <lineage>
        <taxon>Bacteria</taxon>
        <taxon>Bacillati</taxon>
        <taxon>Bacillota</taxon>
        <taxon>Clostridia</taxon>
        <taxon>Lachnospirales</taxon>
        <taxon>Lachnospiraceae</taxon>
        <taxon>Blautia</taxon>
    </lineage>
</organism>
<feature type="transmembrane region" description="Helical" evidence="6">
    <location>
        <begin position="20"/>
        <end position="40"/>
    </location>
</feature>
<dbReference type="InterPro" id="IPR052536">
    <property type="entry name" value="ABC-4_Integral_Memb_Prot"/>
</dbReference>
<gene>
    <name evidence="8" type="ORF">K340107D12_46960</name>
</gene>
<dbReference type="EMBL" id="BAABZQ010000001">
    <property type="protein sequence ID" value="GAA6501880.1"/>
    <property type="molecule type" value="Genomic_DNA"/>
</dbReference>
<dbReference type="PANTHER" id="PTHR46795">
    <property type="entry name" value="ABC TRANSPORTER PERMEASE-RELATED-RELATED"/>
    <property type="match status" value="1"/>
</dbReference>
<evidence type="ECO:0000313" key="8">
    <source>
        <dbReference type="EMBL" id="GAA6501880.1"/>
    </source>
</evidence>
<keyword evidence="3 6" id="KW-0812">Transmembrane</keyword>